<dbReference type="RefSeq" id="WP_012761681.1">
    <property type="nucleotide sequence ID" value="NZ_CATWFT010000003.1"/>
</dbReference>
<dbReference type="Proteomes" id="UP001189303">
    <property type="component" value="Unassembled WGS sequence"/>
</dbReference>
<dbReference type="InterPro" id="IPR010323">
    <property type="entry name" value="DUF924"/>
</dbReference>
<organism evidence="1 2">
    <name type="scientific">Ralstonia pickettii</name>
    <name type="common">Burkholderia pickettii</name>
    <dbReference type="NCBI Taxonomy" id="329"/>
    <lineage>
        <taxon>Bacteria</taxon>
        <taxon>Pseudomonadati</taxon>
        <taxon>Pseudomonadota</taxon>
        <taxon>Betaproteobacteria</taxon>
        <taxon>Burkholderiales</taxon>
        <taxon>Burkholderiaceae</taxon>
        <taxon>Ralstonia</taxon>
    </lineage>
</organism>
<dbReference type="Gene3D" id="1.20.58.320">
    <property type="entry name" value="TPR-like"/>
    <property type="match status" value="1"/>
</dbReference>
<reference evidence="1 2" key="1">
    <citation type="submission" date="2023-07" db="EMBL/GenBank/DDBJ databases">
        <authorList>
            <person name="Peeters C."/>
        </authorList>
    </citation>
    <scope>NUCLEOTIDE SEQUENCE [LARGE SCALE GENOMIC DNA]</scope>
    <source>
        <strain evidence="1 2">R-38712</strain>
    </source>
</reference>
<dbReference type="Gene3D" id="1.25.40.10">
    <property type="entry name" value="Tetratricopeptide repeat domain"/>
    <property type="match status" value="1"/>
</dbReference>
<protein>
    <recommendedName>
        <fullName evidence="3">DUF924 domain-containing protein</fullName>
    </recommendedName>
</protein>
<evidence type="ECO:0000313" key="2">
    <source>
        <dbReference type="Proteomes" id="UP001189303"/>
    </source>
</evidence>
<comment type="caution">
    <text evidence="1">The sequence shown here is derived from an EMBL/GenBank/DDBJ whole genome shotgun (WGS) entry which is preliminary data.</text>
</comment>
<sequence length="187" mass="21399">MKIDKSSFAVPSAHDVVAFWADAGPAQWFAKNPDFDRRFRERFLDMHLAVARPELDDWLSTPLGTLALLLLTDQFPRTAFRGTAHMYATDTLARHFAKHAHVRRQMEQVERPLRLFFCLPFAHSENPADQKISVELNGGLGQPWLVHALGHRATILRFGRFPHRNPLLRRETTEEESRFLAEGGFAG</sequence>
<evidence type="ECO:0008006" key="3">
    <source>
        <dbReference type="Google" id="ProtNLM"/>
    </source>
</evidence>
<proteinExistence type="predicted"/>
<name>A0ABM9IL27_RALPI</name>
<keyword evidence="2" id="KW-1185">Reference proteome</keyword>
<evidence type="ECO:0000313" key="1">
    <source>
        <dbReference type="EMBL" id="CAJ0723173.1"/>
    </source>
</evidence>
<dbReference type="InterPro" id="IPR011990">
    <property type="entry name" value="TPR-like_helical_dom_sf"/>
</dbReference>
<accession>A0ABM9IL27</accession>
<gene>
    <name evidence="1" type="ORF">R38712_01719</name>
</gene>
<dbReference type="SUPFAM" id="SSF48452">
    <property type="entry name" value="TPR-like"/>
    <property type="match status" value="1"/>
</dbReference>
<dbReference type="EMBL" id="CATWFT010000003">
    <property type="protein sequence ID" value="CAJ0723173.1"/>
    <property type="molecule type" value="Genomic_DNA"/>
</dbReference>
<dbReference type="Pfam" id="PF06041">
    <property type="entry name" value="DUF924"/>
    <property type="match status" value="1"/>
</dbReference>